<comment type="subcellular location">
    <subcellularLocation>
        <location evidence="1">Membrane</location>
    </subcellularLocation>
</comment>
<dbReference type="GO" id="GO:0016020">
    <property type="term" value="C:membrane"/>
    <property type="evidence" value="ECO:0007669"/>
    <property type="project" value="UniProtKB-SubCell"/>
</dbReference>
<protein>
    <submittedName>
        <fullName evidence="7">Sterol desaturase family protein</fullName>
    </submittedName>
</protein>
<dbReference type="GO" id="GO:0016491">
    <property type="term" value="F:oxidoreductase activity"/>
    <property type="evidence" value="ECO:0007669"/>
    <property type="project" value="InterPro"/>
</dbReference>
<name>A0A6B1D584_9CHLR</name>
<evidence type="ECO:0000256" key="5">
    <source>
        <dbReference type="SAM" id="Phobius"/>
    </source>
</evidence>
<keyword evidence="3 5" id="KW-1133">Transmembrane helix</keyword>
<dbReference type="InterPro" id="IPR006694">
    <property type="entry name" value="Fatty_acid_hydroxylase"/>
</dbReference>
<feature type="transmembrane region" description="Helical" evidence="5">
    <location>
        <begin position="84"/>
        <end position="109"/>
    </location>
</feature>
<comment type="caution">
    <text evidence="7">The sequence shown here is derived from an EMBL/GenBank/DDBJ whole genome shotgun (WGS) entry which is preliminary data.</text>
</comment>
<dbReference type="InterPro" id="IPR050307">
    <property type="entry name" value="Sterol_Desaturase_Related"/>
</dbReference>
<evidence type="ECO:0000256" key="1">
    <source>
        <dbReference type="ARBA" id="ARBA00004370"/>
    </source>
</evidence>
<proteinExistence type="predicted"/>
<evidence type="ECO:0000256" key="4">
    <source>
        <dbReference type="ARBA" id="ARBA00023136"/>
    </source>
</evidence>
<reference evidence="7" key="1">
    <citation type="submission" date="2019-09" db="EMBL/GenBank/DDBJ databases">
        <title>Characterisation of the sponge microbiome using genome-centric metagenomics.</title>
        <authorList>
            <person name="Engelberts J.P."/>
            <person name="Robbins S.J."/>
            <person name="De Goeij J.M."/>
            <person name="Aranda M."/>
            <person name="Bell S.C."/>
            <person name="Webster N.S."/>
        </authorList>
    </citation>
    <scope>NUCLEOTIDE SEQUENCE</scope>
    <source>
        <strain evidence="7">SB0661_bin_32</strain>
    </source>
</reference>
<dbReference type="GO" id="GO:0008610">
    <property type="term" value="P:lipid biosynthetic process"/>
    <property type="evidence" value="ECO:0007669"/>
    <property type="project" value="InterPro"/>
</dbReference>
<evidence type="ECO:0000256" key="2">
    <source>
        <dbReference type="ARBA" id="ARBA00022692"/>
    </source>
</evidence>
<evidence type="ECO:0000313" key="7">
    <source>
        <dbReference type="EMBL" id="MYC94746.1"/>
    </source>
</evidence>
<feature type="transmembrane region" description="Helical" evidence="5">
    <location>
        <begin position="52"/>
        <end position="72"/>
    </location>
</feature>
<evidence type="ECO:0000259" key="6">
    <source>
        <dbReference type="Pfam" id="PF04116"/>
    </source>
</evidence>
<feature type="domain" description="Fatty acid hydroxylase" evidence="6">
    <location>
        <begin position="187"/>
        <end position="314"/>
    </location>
</feature>
<keyword evidence="4 5" id="KW-0472">Membrane</keyword>
<accession>A0A6B1D584</accession>
<dbReference type="PANTHER" id="PTHR11863">
    <property type="entry name" value="STEROL DESATURASE"/>
    <property type="match status" value="1"/>
</dbReference>
<dbReference type="Pfam" id="PF04116">
    <property type="entry name" value="FA_hydroxylase"/>
    <property type="match status" value="1"/>
</dbReference>
<dbReference type="EMBL" id="VXMH01000033">
    <property type="protein sequence ID" value="MYC94746.1"/>
    <property type="molecule type" value="Genomic_DNA"/>
</dbReference>
<feature type="transmembrane region" description="Helical" evidence="5">
    <location>
        <begin position="141"/>
        <end position="164"/>
    </location>
</feature>
<keyword evidence="2 5" id="KW-0812">Transmembrane</keyword>
<sequence>MADISAEREGLMDGMPRDERGYWQPEGQKLPNPVFSWPPEPMKVAKWLWNYLFPWHLIYMVLAALTVIYLQPEMSRMTTFKADWIAYIFVRNQIMLIVFVSAWHVWLWARKKQGFQYKYTPDWMAKGKKQFLGGNQLFDNIFWSCVSGGTIWTAYEVVTLWLYANEYILYLDPRAHPVWFALVMLAIPMWRLFHFYWVHRFLHWPPLYKAGHYLHHRNINVGPWSGLSMHPIEHILYFSCAAIHWIIPSHPIHVVFNLQHAGLTPAQGHAGFEAVIVNGKYNLAGASYFHQLHHRYFECNYGEPDMPFDYWFGTSHDGSDEAHVAMREKRFARHKIRTSEA</sequence>
<dbReference type="AlphaFoldDB" id="A0A6B1D584"/>
<feature type="transmembrane region" description="Helical" evidence="5">
    <location>
        <begin position="176"/>
        <end position="198"/>
    </location>
</feature>
<organism evidence="7">
    <name type="scientific">Caldilineaceae bacterium SB0661_bin_32</name>
    <dbReference type="NCBI Taxonomy" id="2605255"/>
    <lineage>
        <taxon>Bacteria</taxon>
        <taxon>Bacillati</taxon>
        <taxon>Chloroflexota</taxon>
        <taxon>Caldilineae</taxon>
        <taxon>Caldilineales</taxon>
        <taxon>Caldilineaceae</taxon>
    </lineage>
</organism>
<evidence type="ECO:0000256" key="3">
    <source>
        <dbReference type="ARBA" id="ARBA00022989"/>
    </source>
</evidence>
<gene>
    <name evidence="7" type="ORF">F4X14_07225</name>
</gene>
<dbReference type="GO" id="GO:0005506">
    <property type="term" value="F:iron ion binding"/>
    <property type="evidence" value="ECO:0007669"/>
    <property type="project" value="InterPro"/>
</dbReference>